<proteinExistence type="predicted"/>
<evidence type="ECO:0000313" key="2">
    <source>
        <dbReference type="EMBL" id="KAK9789041.1"/>
    </source>
</evidence>
<feature type="region of interest" description="Disordered" evidence="1">
    <location>
        <begin position="1"/>
        <end position="23"/>
    </location>
</feature>
<dbReference type="Proteomes" id="UP001465755">
    <property type="component" value="Unassembled WGS sequence"/>
</dbReference>
<evidence type="ECO:0000313" key="3">
    <source>
        <dbReference type="Proteomes" id="UP001465755"/>
    </source>
</evidence>
<reference evidence="2 3" key="1">
    <citation type="journal article" date="2024" name="Nat. Commun.">
        <title>Phylogenomics reveals the evolutionary origins of lichenization in chlorophyte algae.</title>
        <authorList>
            <person name="Puginier C."/>
            <person name="Libourel C."/>
            <person name="Otte J."/>
            <person name="Skaloud P."/>
            <person name="Haon M."/>
            <person name="Grisel S."/>
            <person name="Petersen M."/>
            <person name="Berrin J.G."/>
            <person name="Delaux P.M."/>
            <person name="Dal Grande F."/>
            <person name="Keller J."/>
        </authorList>
    </citation>
    <scope>NUCLEOTIDE SEQUENCE [LARGE SCALE GENOMIC DNA]</scope>
    <source>
        <strain evidence="2 3">SAG 2036</strain>
    </source>
</reference>
<keyword evidence="3" id="KW-1185">Reference proteome</keyword>
<dbReference type="AlphaFoldDB" id="A0AAW1NJY4"/>
<name>A0AAW1NJY4_9CHLO</name>
<feature type="region of interest" description="Disordered" evidence="1">
    <location>
        <begin position="35"/>
        <end position="69"/>
    </location>
</feature>
<evidence type="ECO:0000256" key="1">
    <source>
        <dbReference type="SAM" id="MobiDB-lite"/>
    </source>
</evidence>
<dbReference type="EMBL" id="JALJOQ010000215">
    <property type="protein sequence ID" value="KAK9789041.1"/>
    <property type="molecule type" value="Genomic_DNA"/>
</dbReference>
<accession>A0AAW1NJY4</accession>
<comment type="caution">
    <text evidence="2">The sequence shown here is derived from an EMBL/GenBank/DDBJ whole genome shotgun (WGS) entry which is preliminary data.</text>
</comment>
<organism evidence="2 3">
    <name type="scientific">Symbiochloris irregularis</name>
    <dbReference type="NCBI Taxonomy" id="706552"/>
    <lineage>
        <taxon>Eukaryota</taxon>
        <taxon>Viridiplantae</taxon>
        <taxon>Chlorophyta</taxon>
        <taxon>core chlorophytes</taxon>
        <taxon>Trebouxiophyceae</taxon>
        <taxon>Trebouxiales</taxon>
        <taxon>Trebouxiaceae</taxon>
        <taxon>Symbiochloris</taxon>
    </lineage>
</organism>
<sequence length="69" mass="7060">MTGPHIPREAAAPPQDTQVGAGQAVLPLPMPQPGLPCECGPATTPNVTPVERDADEGWPSLGAPPRALE</sequence>
<protein>
    <submittedName>
        <fullName evidence="2">Uncharacterized protein</fullName>
    </submittedName>
</protein>
<gene>
    <name evidence="2" type="ORF">WJX73_005846</name>
</gene>